<name>A0A4Q8AJF8_9MICO</name>
<protein>
    <submittedName>
        <fullName evidence="1">Uncharacterized protein</fullName>
    </submittedName>
</protein>
<proteinExistence type="predicted"/>
<organism evidence="1 2">
    <name type="scientific">Microterricola gilva</name>
    <dbReference type="NCBI Taxonomy" id="393267"/>
    <lineage>
        <taxon>Bacteria</taxon>
        <taxon>Bacillati</taxon>
        <taxon>Actinomycetota</taxon>
        <taxon>Actinomycetes</taxon>
        <taxon>Micrococcales</taxon>
        <taxon>Microbacteriaceae</taxon>
        <taxon>Microterricola</taxon>
    </lineage>
</organism>
<evidence type="ECO:0000313" key="1">
    <source>
        <dbReference type="EMBL" id="RZU64607.1"/>
    </source>
</evidence>
<sequence length="166" mass="18542">MFDVRRSPELKAAVFGLRRANAEVRKGVNVQTRQEIGGRWKTAVESRASTNMERAIIVKGARARAGTDRFSLLAATSRKPLRGGLVPAFEWAGGEFGARSRQAEVRTRSRKGKAYTAKKWINRQFKGRVKEGRIAYDAASEIGTWAVAQWVQFIVDNYAKAGRKTN</sequence>
<accession>A0A4Q8AJF8</accession>
<comment type="caution">
    <text evidence="1">The sequence shown here is derived from an EMBL/GenBank/DDBJ whole genome shotgun (WGS) entry which is preliminary data.</text>
</comment>
<gene>
    <name evidence="1" type="ORF">EV379_0910</name>
</gene>
<keyword evidence="2" id="KW-1185">Reference proteome</keyword>
<reference evidence="1 2" key="1">
    <citation type="submission" date="2019-02" db="EMBL/GenBank/DDBJ databases">
        <title>Sequencing the genomes of 1000 actinobacteria strains.</title>
        <authorList>
            <person name="Klenk H.-P."/>
        </authorList>
    </citation>
    <scope>NUCLEOTIDE SEQUENCE [LARGE SCALE GENOMIC DNA]</scope>
    <source>
        <strain evidence="1 2">DSM 18319</strain>
    </source>
</reference>
<evidence type="ECO:0000313" key="2">
    <source>
        <dbReference type="Proteomes" id="UP000291483"/>
    </source>
</evidence>
<dbReference type="EMBL" id="SHLC01000001">
    <property type="protein sequence ID" value="RZU64607.1"/>
    <property type="molecule type" value="Genomic_DNA"/>
</dbReference>
<dbReference type="Proteomes" id="UP000291483">
    <property type="component" value="Unassembled WGS sequence"/>
</dbReference>
<dbReference type="AlphaFoldDB" id="A0A4Q8AJF8"/>